<comment type="caution">
    <text evidence="2">The sequence shown here is derived from an EMBL/GenBank/DDBJ whole genome shotgun (WGS) entry which is preliminary data.</text>
</comment>
<reference evidence="2 3" key="1">
    <citation type="submission" date="2024-04" db="EMBL/GenBank/DDBJ databases">
        <authorList>
            <consortium name="Genoscope - CEA"/>
            <person name="William W."/>
        </authorList>
    </citation>
    <scope>NUCLEOTIDE SEQUENCE [LARGE SCALE GENOMIC DNA]</scope>
</reference>
<evidence type="ECO:0000313" key="2">
    <source>
        <dbReference type="EMBL" id="CAL1528524.1"/>
    </source>
</evidence>
<dbReference type="AlphaFoldDB" id="A0AAV2H6X9"/>
<gene>
    <name evidence="2" type="ORF">GSLYS_00002694001</name>
</gene>
<feature type="region of interest" description="Disordered" evidence="1">
    <location>
        <begin position="1"/>
        <end position="78"/>
    </location>
</feature>
<evidence type="ECO:0000313" key="3">
    <source>
        <dbReference type="Proteomes" id="UP001497497"/>
    </source>
</evidence>
<organism evidence="2 3">
    <name type="scientific">Lymnaea stagnalis</name>
    <name type="common">Great pond snail</name>
    <name type="synonym">Helix stagnalis</name>
    <dbReference type="NCBI Taxonomy" id="6523"/>
    <lineage>
        <taxon>Eukaryota</taxon>
        <taxon>Metazoa</taxon>
        <taxon>Spiralia</taxon>
        <taxon>Lophotrochozoa</taxon>
        <taxon>Mollusca</taxon>
        <taxon>Gastropoda</taxon>
        <taxon>Heterobranchia</taxon>
        <taxon>Euthyneura</taxon>
        <taxon>Panpulmonata</taxon>
        <taxon>Hygrophila</taxon>
        <taxon>Lymnaeoidea</taxon>
        <taxon>Lymnaeidae</taxon>
        <taxon>Lymnaea</taxon>
    </lineage>
</organism>
<feature type="compositionally biased region" description="Basic and acidic residues" evidence="1">
    <location>
        <begin position="19"/>
        <end position="32"/>
    </location>
</feature>
<proteinExistence type="predicted"/>
<evidence type="ECO:0000256" key="1">
    <source>
        <dbReference type="SAM" id="MobiDB-lite"/>
    </source>
</evidence>
<accession>A0AAV2H6X9</accession>
<protein>
    <submittedName>
        <fullName evidence="2">Uncharacterized protein</fullName>
    </submittedName>
</protein>
<keyword evidence="3" id="KW-1185">Reference proteome</keyword>
<dbReference type="EMBL" id="CAXITT010000034">
    <property type="protein sequence ID" value="CAL1528524.1"/>
    <property type="molecule type" value="Genomic_DNA"/>
</dbReference>
<name>A0AAV2H6X9_LYMST</name>
<sequence>MERINPRGGDLSPDYANDDADRRDKHVGDGSRRQVIPNVNDASPEKLASERSDWLGQSVHRKTRAAAPRDGHQGQGHSVHALARVVVERLSSRIQYLKKSLAECYVAYSKWNIRHS</sequence>
<dbReference type="Proteomes" id="UP001497497">
    <property type="component" value="Unassembled WGS sequence"/>
</dbReference>
<feature type="compositionally biased region" description="Basic and acidic residues" evidence="1">
    <location>
        <begin position="43"/>
        <end position="53"/>
    </location>
</feature>